<proteinExistence type="predicted"/>
<evidence type="ECO:0000256" key="1">
    <source>
        <dbReference type="SAM" id="Phobius"/>
    </source>
</evidence>
<evidence type="ECO:0000313" key="3">
    <source>
        <dbReference type="Proteomes" id="UP000242662"/>
    </source>
</evidence>
<dbReference type="AlphaFoldDB" id="A0A1G6LI25"/>
<keyword evidence="1" id="KW-0472">Membrane</keyword>
<accession>A0A1G6LI25</accession>
<dbReference type="Pfam" id="PF14004">
    <property type="entry name" value="DUF4227"/>
    <property type="match status" value="1"/>
</dbReference>
<protein>
    <recommendedName>
        <fullName evidence="4">DUF4227 domain-containing protein</fullName>
    </recommendedName>
</protein>
<name>A0A1G6LI25_9BACI</name>
<keyword evidence="1" id="KW-0812">Transmembrane</keyword>
<evidence type="ECO:0008006" key="4">
    <source>
        <dbReference type="Google" id="ProtNLM"/>
    </source>
</evidence>
<evidence type="ECO:0000313" key="2">
    <source>
        <dbReference type="EMBL" id="SDC42617.1"/>
    </source>
</evidence>
<dbReference type="InterPro" id="IPR025321">
    <property type="entry name" value="DUF4227"/>
</dbReference>
<dbReference type="Proteomes" id="UP000242662">
    <property type="component" value="Unassembled WGS sequence"/>
</dbReference>
<reference evidence="3" key="1">
    <citation type="submission" date="2016-09" db="EMBL/GenBank/DDBJ databases">
        <authorList>
            <person name="Varghese N."/>
            <person name="Submissions S."/>
        </authorList>
    </citation>
    <scope>NUCLEOTIDE SEQUENCE [LARGE SCALE GENOMIC DNA]</scope>
    <source>
        <strain evidence="3">25nlg</strain>
    </source>
</reference>
<keyword evidence="3" id="KW-1185">Reference proteome</keyword>
<organism evidence="2 3">
    <name type="scientific">Shouchella lonarensis</name>
    <dbReference type="NCBI Taxonomy" id="1464122"/>
    <lineage>
        <taxon>Bacteria</taxon>
        <taxon>Bacillati</taxon>
        <taxon>Bacillota</taxon>
        <taxon>Bacilli</taxon>
        <taxon>Bacillales</taxon>
        <taxon>Bacillaceae</taxon>
        <taxon>Shouchella</taxon>
    </lineage>
</organism>
<sequence>MQAAWDLVKVMILFIGCTVLFYYGMLWISNEYSQYKHHQAPEGKALKVINVDKDVLPAMGERLGLFYRLGE</sequence>
<dbReference type="OrthoDB" id="2691647at2"/>
<dbReference type="EMBL" id="FMYM01000008">
    <property type="protein sequence ID" value="SDC42617.1"/>
    <property type="molecule type" value="Genomic_DNA"/>
</dbReference>
<keyword evidence="1" id="KW-1133">Transmembrane helix</keyword>
<feature type="transmembrane region" description="Helical" evidence="1">
    <location>
        <begin position="7"/>
        <end position="28"/>
    </location>
</feature>
<gene>
    <name evidence="2" type="ORF">SAMN05421737_108127</name>
</gene>
<dbReference type="RefSeq" id="WP_090776131.1">
    <property type="nucleotide sequence ID" value="NZ_FMYM01000008.1"/>
</dbReference>
<dbReference type="STRING" id="1464122.SAMN05421737_108127"/>